<evidence type="ECO:0000256" key="1">
    <source>
        <dbReference type="SAM" id="Phobius"/>
    </source>
</evidence>
<sequence length="200" mass="22305">MFWLGWLVVTDGGGLVMMEFRLGDGGSDLEVWLGLWSAVAMTGGGGDGGLVLWGSTFMMEGAVDRALMGRLWLWWLLWSVMEMGGMAATVVLRRDREGRWRDLVMVEMSAVEVLDGAAVMRDELGSGWRGGGGTGCGGSVIMEVRWSSAVEWWLLVRRWRCEREVGVRRERCSGGDGRRGGDGRLWLWSAMMEMMVMVVW</sequence>
<keyword evidence="1" id="KW-0472">Membrane</keyword>
<keyword evidence="1" id="KW-1133">Transmembrane helix</keyword>
<protein>
    <submittedName>
        <fullName evidence="2">Uncharacterized protein</fullName>
    </submittedName>
</protein>
<dbReference type="AlphaFoldDB" id="A0A5J5B6W2"/>
<gene>
    <name evidence="2" type="ORF">F0562_027384</name>
</gene>
<reference evidence="2 3" key="1">
    <citation type="submission" date="2019-09" db="EMBL/GenBank/DDBJ databases">
        <title>A chromosome-level genome assembly of the Chinese tupelo Nyssa sinensis.</title>
        <authorList>
            <person name="Yang X."/>
            <person name="Kang M."/>
            <person name="Yang Y."/>
            <person name="Xiong H."/>
            <person name="Wang M."/>
            <person name="Zhang Z."/>
            <person name="Wang Z."/>
            <person name="Wu H."/>
            <person name="Ma T."/>
            <person name="Liu J."/>
            <person name="Xi Z."/>
        </authorList>
    </citation>
    <scope>NUCLEOTIDE SEQUENCE [LARGE SCALE GENOMIC DNA]</scope>
    <source>
        <strain evidence="2">J267</strain>
        <tissue evidence="2">Leaf</tissue>
    </source>
</reference>
<accession>A0A5J5B6W2</accession>
<proteinExistence type="predicted"/>
<organism evidence="2 3">
    <name type="scientific">Nyssa sinensis</name>
    <dbReference type="NCBI Taxonomy" id="561372"/>
    <lineage>
        <taxon>Eukaryota</taxon>
        <taxon>Viridiplantae</taxon>
        <taxon>Streptophyta</taxon>
        <taxon>Embryophyta</taxon>
        <taxon>Tracheophyta</taxon>
        <taxon>Spermatophyta</taxon>
        <taxon>Magnoliopsida</taxon>
        <taxon>eudicotyledons</taxon>
        <taxon>Gunneridae</taxon>
        <taxon>Pentapetalae</taxon>
        <taxon>asterids</taxon>
        <taxon>Cornales</taxon>
        <taxon>Nyssaceae</taxon>
        <taxon>Nyssa</taxon>
    </lineage>
</organism>
<dbReference type="EMBL" id="CM018038">
    <property type="protein sequence ID" value="KAA8538036.1"/>
    <property type="molecule type" value="Genomic_DNA"/>
</dbReference>
<feature type="transmembrane region" description="Helical" evidence="1">
    <location>
        <begin position="72"/>
        <end position="92"/>
    </location>
</feature>
<keyword evidence="3" id="KW-1185">Reference proteome</keyword>
<evidence type="ECO:0000313" key="3">
    <source>
        <dbReference type="Proteomes" id="UP000325577"/>
    </source>
</evidence>
<evidence type="ECO:0000313" key="2">
    <source>
        <dbReference type="EMBL" id="KAA8538036.1"/>
    </source>
</evidence>
<name>A0A5J5B6W2_9ASTE</name>
<keyword evidence="1" id="KW-0812">Transmembrane</keyword>
<dbReference type="Proteomes" id="UP000325577">
    <property type="component" value="Linkage Group LG15"/>
</dbReference>